<dbReference type="Proteomes" id="UP000280073">
    <property type="component" value="Unassembled WGS sequence"/>
</dbReference>
<name>A0A3R9UGM6_ACIBA</name>
<feature type="non-terminal residue" evidence="2">
    <location>
        <position position="39"/>
    </location>
</feature>
<dbReference type="SUPFAM" id="SSF46785">
    <property type="entry name" value="Winged helix' DNA-binding domain"/>
    <property type="match status" value="1"/>
</dbReference>
<dbReference type="EMBL" id="RFDI01000043">
    <property type="protein sequence ID" value="RSR63287.1"/>
    <property type="molecule type" value="Genomic_DNA"/>
</dbReference>
<dbReference type="InterPro" id="IPR036388">
    <property type="entry name" value="WH-like_DNA-bd_sf"/>
</dbReference>
<organism evidence="2 3">
    <name type="scientific">Acinetobacter baumannii</name>
    <dbReference type="NCBI Taxonomy" id="470"/>
    <lineage>
        <taxon>Bacteria</taxon>
        <taxon>Pseudomonadati</taxon>
        <taxon>Pseudomonadota</taxon>
        <taxon>Gammaproteobacteria</taxon>
        <taxon>Moraxellales</taxon>
        <taxon>Moraxellaceae</taxon>
        <taxon>Acinetobacter</taxon>
        <taxon>Acinetobacter calcoaceticus/baumannii complex</taxon>
    </lineage>
</organism>
<dbReference type="GO" id="GO:0003700">
    <property type="term" value="F:DNA-binding transcription factor activity"/>
    <property type="evidence" value="ECO:0007669"/>
    <property type="project" value="InterPro"/>
</dbReference>
<sequence length="39" mass="4286">MNNLPNLSDLKVFCTVAKLKSFVESAEELGTSPAFISKR</sequence>
<evidence type="ECO:0000313" key="2">
    <source>
        <dbReference type="EMBL" id="RSR63287.1"/>
    </source>
</evidence>
<comment type="caution">
    <text evidence="2">The sequence shown here is derived from an EMBL/GenBank/DDBJ whole genome shotgun (WGS) entry which is preliminary data.</text>
</comment>
<reference evidence="2 3" key="1">
    <citation type="submission" date="2018-10" db="EMBL/GenBank/DDBJ databases">
        <title>GWAS and RNA-Seq identify cryptic mechanisms of antimicrobial resistance in Acinetobacter baumannii.</title>
        <authorList>
            <person name="Sahl J.W."/>
        </authorList>
    </citation>
    <scope>NUCLEOTIDE SEQUENCE [LARGE SCALE GENOMIC DNA]</scope>
    <source>
        <strain evidence="2 3">TG28175</strain>
    </source>
</reference>
<dbReference type="AlphaFoldDB" id="A0A3R9UGM6"/>
<dbReference type="Gene3D" id="1.10.10.10">
    <property type="entry name" value="Winged helix-like DNA-binding domain superfamily/Winged helix DNA-binding domain"/>
    <property type="match status" value="1"/>
</dbReference>
<dbReference type="Pfam" id="PF00126">
    <property type="entry name" value="HTH_1"/>
    <property type="match status" value="1"/>
</dbReference>
<gene>
    <name evidence="2" type="ORF">EA686_01585</name>
</gene>
<evidence type="ECO:0000259" key="1">
    <source>
        <dbReference type="PROSITE" id="PS50931"/>
    </source>
</evidence>
<proteinExistence type="predicted"/>
<dbReference type="PROSITE" id="PS50931">
    <property type="entry name" value="HTH_LYSR"/>
    <property type="match status" value="1"/>
</dbReference>
<evidence type="ECO:0000313" key="3">
    <source>
        <dbReference type="Proteomes" id="UP000280073"/>
    </source>
</evidence>
<feature type="domain" description="HTH lysR-type" evidence="1">
    <location>
        <begin position="5"/>
        <end position="39"/>
    </location>
</feature>
<accession>A0A3R9UGM6</accession>
<dbReference type="InterPro" id="IPR036390">
    <property type="entry name" value="WH_DNA-bd_sf"/>
</dbReference>
<protein>
    <submittedName>
        <fullName evidence="2">LysR family transcriptional regulator</fullName>
    </submittedName>
</protein>
<dbReference type="InterPro" id="IPR000847">
    <property type="entry name" value="LysR_HTH_N"/>
</dbReference>